<evidence type="ECO:0000256" key="1">
    <source>
        <dbReference type="ARBA" id="ARBA00022588"/>
    </source>
</evidence>
<evidence type="ECO:0008006" key="14">
    <source>
        <dbReference type="Google" id="ProtNLM"/>
    </source>
</evidence>
<organism evidence="12 13">
    <name type="scientific">Sphaeramia orbicularis</name>
    <name type="common">orbiculate cardinalfish</name>
    <dbReference type="NCBI Taxonomy" id="375764"/>
    <lineage>
        <taxon>Eukaryota</taxon>
        <taxon>Metazoa</taxon>
        <taxon>Chordata</taxon>
        <taxon>Craniata</taxon>
        <taxon>Vertebrata</taxon>
        <taxon>Euteleostomi</taxon>
        <taxon>Actinopterygii</taxon>
        <taxon>Neopterygii</taxon>
        <taxon>Teleostei</taxon>
        <taxon>Neoteleostei</taxon>
        <taxon>Acanthomorphata</taxon>
        <taxon>Gobiaria</taxon>
        <taxon>Kurtiformes</taxon>
        <taxon>Apogonoidei</taxon>
        <taxon>Apogonidae</taxon>
        <taxon>Apogoninae</taxon>
        <taxon>Sphaeramia</taxon>
    </lineage>
</organism>
<dbReference type="InterPro" id="IPR058030">
    <property type="entry name" value="TRIM8/14/16/25/29/45/65_CC"/>
</dbReference>
<evidence type="ECO:0000256" key="8">
    <source>
        <dbReference type="SAM" id="SignalP"/>
    </source>
</evidence>
<dbReference type="PROSITE" id="PS50188">
    <property type="entry name" value="B302_SPRY"/>
    <property type="match status" value="1"/>
</dbReference>
<dbReference type="SUPFAM" id="SSF49899">
    <property type="entry name" value="Concanavalin A-like lectins/glucanases"/>
    <property type="match status" value="1"/>
</dbReference>
<protein>
    <recommendedName>
        <fullName evidence="14">Tripartite motif-containing protein 16-like</fullName>
    </recommendedName>
</protein>
<keyword evidence="5" id="KW-0391">Immunity</keyword>
<dbReference type="SMART" id="SM00336">
    <property type="entry name" value="BBOX"/>
    <property type="match status" value="2"/>
</dbReference>
<dbReference type="Gene3D" id="3.30.40.10">
    <property type="entry name" value="Zinc/RING finger domain, C3HC4 (zinc finger)"/>
    <property type="match status" value="1"/>
</dbReference>
<dbReference type="InterPro" id="IPR013320">
    <property type="entry name" value="ConA-like_dom_sf"/>
</dbReference>
<keyword evidence="13" id="KW-1185">Reference proteome</keyword>
<evidence type="ECO:0000259" key="11">
    <source>
        <dbReference type="PROSITE" id="PS50188"/>
    </source>
</evidence>
<feature type="domain" description="RING-type" evidence="9">
    <location>
        <begin position="34"/>
        <end position="77"/>
    </location>
</feature>
<keyword evidence="4" id="KW-0862">Zinc</keyword>
<dbReference type="CDD" id="cd16040">
    <property type="entry name" value="SPRY_PRY_SNTX"/>
    <property type="match status" value="1"/>
</dbReference>
<evidence type="ECO:0000256" key="3">
    <source>
        <dbReference type="ARBA" id="ARBA00022771"/>
    </source>
</evidence>
<evidence type="ECO:0000256" key="7">
    <source>
        <dbReference type="SAM" id="Coils"/>
    </source>
</evidence>
<dbReference type="PROSITE" id="PS50089">
    <property type="entry name" value="ZF_RING_2"/>
    <property type="match status" value="1"/>
</dbReference>
<dbReference type="GO" id="GO:0005737">
    <property type="term" value="C:cytoplasm"/>
    <property type="evidence" value="ECO:0007669"/>
    <property type="project" value="UniProtKB-ARBA"/>
</dbReference>
<dbReference type="InterPro" id="IPR051051">
    <property type="entry name" value="E3_ubiq-ligase_TRIM/RNF"/>
</dbReference>
<evidence type="ECO:0000313" key="13">
    <source>
        <dbReference type="Proteomes" id="UP000472271"/>
    </source>
</evidence>
<feature type="chain" id="PRO_5025547996" description="Tripartite motif-containing protein 16-like" evidence="8">
    <location>
        <begin position="28"/>
        <end position="566"/>
    </location>
</feature>
<proteinExistence type="predicted"/>
<dbReference type="Gene3D" id="2.60.120.920">
    <property type="match status" value="1"/>
</dbReference>
<name>A0A672ZW36_9TELE</name>
<evidence type="ECO:0000313" key="12">
    <source>
        <dbReference type="Ensembl" id="ENSSORP00005021311.1"/>
    </source>
</evidence>
<evidence type="ECO:0000256" key="4">
    <source>
        <dbReference type="ARBA" id="ARBA00022833"/>
    </source>
</evidence>
<keyword evidence="1" id="KW-0399">Innate immunity</keyword>
<dbReference type="InterPro" id="IPR000315">
    <property type="entry name" value="Znf_B-box"/>
</dbReference>
<dbReference type="Pfam" id="PF13765">
    <property type="entry name" value="PRY"/>
    <property type="match status" value="1"/>
</dbReference>
<dbReference type="Pfam" id="PF00622">
    <property type="entry name" value="SPRY"/>
    <property type="match status" value="1"/>
</dbReference>
<dbReference type="InterPro" id="IPR043136">
    <property type="entry name" value="B30.2/SPRY_sf"/>
</dbReference>
<feature type="domain" description="B30.2/SPRY" evidence="11">
    <location>
        <begin position="381"/>
        <end position="566"/>
    </location>
</feature>
<feature type="signal peptide" evidence="8">
    <location>
        <begin position="1"/>
        <end position="27"/>
    </location>
</feature>
<feature type="coiled-coil region" evidence="7">
    <location>
        <begin position="285"/>
        <end position="312"/>
    </location>
</feature>
<sequence>MLCSRSSTLLSSSSIFLSFSLITLVKPDLEKVSCSICLDLLKDPVTVPCGHNYCMNCIQRHWDTEDGKKSYSCPQCRQTFRPRPVLQTNAMLADLVEDMKKTDVQAAAADPGPDNVPCDLCSDRKRKASKSCLQCLVSYCDQHLQPHHDVPPFKRHKLVEPSSNLQENVCSRHDELMKMFCRTDQQLICYLCSVDEHRGHDIVSAEAERIQKQKEVGTNLRKVQQKIEAFEKDKELLQKEEADINASAHKAVTETVKMSTELISLIKQKTEDMERQIRRQQRIAAGRVRRLLNEVEQQLKTLRRTNIELELLSQTHNYNDILKNSSQPLRLPEHFNISSRNVRPRHRFDPVSTAVSRLRDELKDELITEWKKISSTVTDVDVLLPQNPKTSEEFSHYSVQLSLDPNTVSSRMILSEGNQKVTCVREEQLYPPQPGRFMSSVQVLSLTPLSGRCYWEVEWSGQGVSVAVAYKTISRTGDRSRFGVNLKSWVLHYNNNMYTFTHNSQKKQLSGPQSSRIGVFVDRRAGLLIFYSVSDTPTLIHRVHTPFTEPLYAGLGLFRLHDYLDR</sequence>
<dbReference type="Pfam" id="PF15227">
    <property type="entry name" value="zf-C3HC4_4"/>
    <property type="match status" value="1"/>
</dbReference>
<dbReference type="CDD" id="cd19769">
    <property type="entry name" value="Bbox2_TRIM16-like"/>
    <property type="match status" value="1"/>
</dbReference>
<dbReference type="Pfam" id="PF00643">
    <property type="entry name" value="zf-B_box"/>
    <property type="match status" value="1"/>
</dbReference>
<dbReference type="GO" id="GO:0008270">
    <property type="term" value="F:zinc ion binding"/>
    <property type="evidence" value="ECO:0007669"/>
    <property type="project" value="UniProtKB-KW"/>
</dbReference>
<dbReference type="SMART" id="SM00184">
    <property type="entry name" value="RING"/>
    <property type="match status" value="1"/>
</dbReference>
<dbReference type="GO" id="GO:0045087">
    <property type="term" value="P:innate immune response"/>
    <property type="evidence" value="ECO:0007669"/>
    <property type="project" value="UniProtKB-KW"/>
</dbReference>
<dbReference type="SMART" id="SM00589">
    <property type="entry name" value="PRY"/>
    <property type="match status" value="1"/>
</dbReference>
<evidence type="ECO:0000256" key="6">
    <source>
        <dbReference type="PROSITE-ProRule" id="PRU00024"/>
    </source>
</evidence>
<dbReference type="Pfam" id="PF25600">
    <property type="entry name" value="TRIM_CC"/>
    <property type="match status" value="1"/>
</dbReference>
<feature type="coiled-coil region" evidence="7">
    <location>
        <begin position="220"/>
        <end position="247"/>
    </location>
</feature>
<keyword evidence="7" id="KW-0175">Coiled coil</keyword>
<reference evidence="12" key="2">
    <citation type="submission" date="2025-09" db="UniProtKB">
        <authorList>
            <consortium name="Ensembl"/>
        </authorList>
    </citation>
    <scope>IDENTIFICATION</scope>
</reference>
<dbReference type="InterPro" id="IPR006574">
    <property type="entry name" value="PRY"/>
</dbReference>
<dbReference type="InterPro" id="IPR003879">
    <property type="entry name" value="Butyrophylin_SPRY"/>
</dbReference>
<evidence type="ECO:0000256" key="5">
    <source>
        <dbReference type="ARBA" id="ARBA00022859"/>
    </source>
</evidence>
<dbReference type="Gene3D" id="4.10.830.40">
    <property type="match status" value="1"/>
</dbReference>
<dbReference type="PANTHER" id="PTHR25465">
    <property type="entry name" value="B-BOX DOMAIN CONTAINING"/>
    <property type="match status" value="1"/>
</dbReference>
<dbReference type="SUPFAM" id="SSF57845">
    <property type="entry name" value="B-box zinc-binding domain"/>
    <property type="match status" value="1"/>
</dbReference>
<keyword evidence="3 6" id="KW-0863">Zinc-finger</keyword>
<dbReference type="PROSITE" id="PS50119">
    <property type="entry name" value="ZF_BBOX"/>
    <property type="match status" value="1"/>
</dbReference>
<dbReference type="SMART" id="SM00449">
    <property type="entry name" value="SPRY"/>
    <property type="match status" value="1"/>
</dbReference>
<dbReference type="InterPro" id="IPR003877">
    <property type="entry name" value="SPRY_dom"/>
</dbReference>
<dbReference type="AlphaFoldDB" id="A0A672ZW36"/>
<evidence type="ECO:0000256" key="2">
    <source>
        <dbReference type="ARBA" id="ARBA00022723"/>
    </source>
</evidence>
<dbReference type="Ensembl" id="ENSSORT00005021954.1">
    <property type="protein sequence ID" value="ENSSORP00005021311.1"/>
    <property type="gene ID" value="ENSSORG00005010429.1"/>
</dbReference>
<dbReference type="PANTHER" id="PTHR25465:SF5">
    <property type="entry name" value="E3 UBIQUITIN_ISG15 LIGASE TRIM25-RELATED"/>
    <property type="match status" value="1"/>
</dbReference>
<dbReference type="PROSITE" id="PS00518">
    <property type="entry name" value="ZF_RING_1"/>
    <property type="match status" value="1"/>
</dbReference>
<dbReference type="InterPro" id="IPR017907">
    <property type="entry name" value="Znf_RING_CS"/>
</dbReference>
<dbReference type="PRINTS" id="PR01407">
    <property type="entry name" value="BUTYPHLNCDUF"/>
</dbReference>
<keyword evidence="2" id="KW-0479">Metal-binding</keyword>
<dbReference type="InParanoid" id="A0A672ZW36"/>
<keyword evidence="8" id="KW-0732">Signal</keyword>
<dbReference type="Gene3D" id="3.30.160.60">
    <property type="entry name" value="Classic Zinc Finger"/>
    <property type="match status" value="1"/>
</dbReference>
<reference evidence="12" key="1">
    <citation type="submission" date="2025-08" db="UniProtKB">
        <authorList>
            <consortium name="Ensembl"/>
        </authorList>
    </citation>
    <scope>IDENTIFICATION</scope>
</reference>
<dbReference type="InterPro" id="IPR001870">
    <property type="entry name" value="B30.2/SPRY"/>
</dbReference>
<accession>A0A672ZW36</accession>
<evidence type="ECO:0000259" key="10">
    <source>
        <dbReference type="PROSITE" id="PS50119"/>
    </source>
</evidence>
<dbReference type="InterPro" id="IPR001841">
    <property type="entry name" value="Znf_RING"/>
</dbReference>
<dbReference type="Proteomes" id="UP000472271">
    <property type="component" value="Unassembled WGS sequence"/>
</dbReference>
<dbReference type="SUPFAM" id="SSF57850">
    <property type="entry name" value="RING/U-box"/>
    <property type="match status" value="1"/>
</dbReference>
<feature type="domain" description="B box-type" evidence="10">
    <location>
        <begin position="165"/>
        <end position="205"/>
    </location>
</feature>
<dbReference type="InterPro" id="IPR013083">
    <property type="entry name" value="Znf_RING/FYVE/PHD"/>
</dbReference>
<evidence type="ECO:0000259" key="9">
    <source>
        <dbReference type="PROSITE" id="PS50089"/>
    </source>
</evidence>